<organism evidence="1 2">
    <name type="scientific">Clostridium grantii DSM 8605</name>
    <dbReference type="NCBI Taxonomy" id="1121316"/>
    <lineage>
        <taxon>Bacteria</taxon>
        <taxon>Bacillati</taxon>
        <taxon>Bacillota</taxon>
        <taxon>Clostridia</taxon>
        <taxon>Eubacteriales</taxon>
        <taxon>Clostridiaceae</taxon>
        <taxon>Clostridium</taxon>
    </lineage>
</organism>
<keyword evidence="2" id="KW-1185">Reference proteome</keyword>
<name>A0A1M5UVG7_9CLOT</name>
<dbReference type="OrthoDB" id="1913818at2"/>
<dbReference type="Proteomes" id="UP000184447">
    <property type="component" value="Unassembled WGS sequence"/>
</dbReference>
<sequence length="140" mass="16851">MEFSSIVLMEVDSENKFVKELGSYRIEDGGELIRKLFYKEDKVFIQYYPGRDVEDWEYSALFDFFDLDIFEEKGYIIEEKDDEYNPIWVVSIKYLEDRTKLSEKLSEVSILFKKQIELAFEESNENKEEYLEENGVEIEE</sequence>
<evidence type="ECO:0000313" key="2">
    <source>
        <dbReference type="Proteomes" id="UP000184447"/>
    </source>
</evidence>
<dbReference type="Pfam" id="PF20548">
    <property type="entry name" value="DUF6762"/>
    <property type="match status" value="1"/>
</dbReference>
<dbReference type="EMBL" id="FQXM01000009">
    <property type="protein sequence ID" value="SHH66965.1"/>
    <property type="molecule type" value="Genomic_DNA"/>
</dbReference>
<dbReference type="InterPro" id="IPR046650">
    <property type="entry name" value="DUF6762"/>
</dbReference>
<dbReference type="AlphaFoldDB" id="A0A1M5UVG7"/>
<evidence type="ECO:0000313" key="1">
    <source>
        <dbReference type="EMBL" id="SHH66965.1"/>
    </source>
</evidence>
<reference evidence="1 2" key="1">
    <citation type="submission" date="2016-11" db="EMBL/GenBank/DDBJ databases">
        <authorList>
            <person name="Jaros S."/>
            <person name="Januszkiewicz K."/>
            <person name="Wedrychowicz H."/>
        </authorList>
    </citation>
    <scope>NUCLEOTIDE SEQUENCE [LARGE SCALE GENOMIC DNA]</scope>
    <source>
        <strain evidence="1 2">DSM 8605</strain>
    </source>
</reference>
<gene>
    <name evidence="1" type="ORF">SAMN02745207_01928</name>
</gene>
<dbReference type="STRING" id="1121316.SAMN02745207_01928"/>
<proteinExistence type="predicted"/>
<accession>A0A1M5UVG7</accession>
<protein>
    <submittedName>
        <fullName evidence="1">Uncharacterized protein</fullName>
    </submittedName>
</protein>
<dbReference type="RefSeq" id="WP_073338226.1">
    <property type="nucleotide sequence ID" value="NZ_FQXM01000009.1"/>
</dbReference>